<dbReference type="EMBL" id="CP042997">
    <property type="protein sequence ID" value="QEH38137.1"/>
    <property type="molecule type" value="Genomic_DNA"/>
</dbReference>
<dbReference type="Pfam" id="PF13508">
    <property type="entry name" value="Acetyltransf_7"/>
    <property type="match status" value="1"/>
</dbReference>
<evidence type="ECO:0000256" key="1">
    <source>
        <dbReference type="ARBA" id="ARBA00022491"/>
    </source>
</evidence>
<evidence type="ECO:0000313" key="8">
    <source>
        <dbReference type="Proteomes" id="UP000324233"/>
    </source>
</evidence>
<dbReference type="SUPFAM" id="SSF55729">
    <property type="entry name" value="Acyl-CoA N-acyltransferases (Nat)"/>
    <property type="match status" value="1"/>
</dbReference>
<dbReference type="PANTHER" id="PTHR36449">
    <property type="entry name" value="ACETYLTRANSFERASE-RELATED"/>
    <property type="match status" value="1"/>
</dbReference>
<dbReference type="RefSeq" id="WP_148597611.1">
    <property type="nucleotide sequence ID" value="NZ_CP042997.1"/>
</dbReference>
<dbReference type="InterPro" id="IPR016181">
    <property type="entry name" value="Acyl_CoA_acyltransferase"/>
</dbReference>
<comment type="catalytic activity">
    <reaction evidence="5">
        <text>glycyl-tRNA(Gly) + acetyl-CoA = N-acetylglycyl-tRNA(Gly) + CoA + H(+)</text>
        <dbReference type="Rhea" id="RHEA:81867"/>
        <dbReference type="Rhea" id="RHEA-COMP:9683"/>
        <dbReference type="Rhea" id="RHEA-COMP:19766"/>
        <dbReference type="ChEBI" id="CHEBI:15378"/>
        <dbReference type="ChEBI" id="CHEBI:57287"/>
        <dbReference type="ChEBI" id="CHEBI:57288"/>
        <dbReference type="ChEBI" id="CHEBI:78522"/>
        <dbReference type="ChEBI" id="CHEBI:232036"/>
    </reaction>
</comment>
<dbReference type="GO" id="GO:0016747">
    <property type="term" value="F:acyltransferase activity, transferring groups other than amino-acyl groups"/>
    <property type="evidence" value="ECO:0007669"/>
    <property type="project" value="InterPro"/>
</dbReference>
<dbReference type="OrthoDB" id="9793394at2"/>
<dbReference type="Proteomes" id="UP000324233">
    <property type="component" value="Chromosome"/>
</dbReference>
<evidence type="ECO:0000259" key="6">
    <source>
        <dbReference type="PROSITE" id="PS51186"/>
    </source>
</evidence>
<evidence type="ECO:0000256" key="2">
    <source>
        <dbReference type="ARBA" id="ARBA00022649"/>
    </source>
</evidence>
<gene>
    <name evidence="7" type="ORF">OJF2_67350</name>
</gene>
<dbReference type="PROSITE" id="PS51186">
    <property type="entry name" value="GNAT"/>
    <property type="match status" value="1"/>
</dbReference>
<dbReference type="AlphaFoldDB" id="A0A5B9WC85"/>
<sequence length="167" mass="18179">MSDPLRIEKLRPDHALEGFDCGSEELNRFLIRFALANQRAEAAQTYVAVSGSIVVGYHSLAVAEVAFDDAPDRLRKGLARHPIPIMLLARLAVATSWQGRGLGGGLLKDAMRRTLQAADIAGIRAFAVNAKGEAARAFYEHFGFIASPTDPLHLFLLIKDIRRLAGS</sequence>
<keyword evidence="1" id="KW-0678">Repressor</keyword>
<evidence type="ECO:0000256" key="3">
    <source>
        <dbReference type="ARBA" id="ARBA00022679"/>
    </source>
</evidence>
<evidence type="ECO:0000313" key="7">
    <source>
        <dbReference type="EMBL" id="QEH38137.1"/>
    </source>
</evidence>
<proteinExistence type="predicted"/>
<keyword evidence="8" id="KW-1185">Reference proteome</keyword>
<dbReference type="Gene3D" id="3.40.630.30">
    <property type="match status" value="1"/>
</dbReference>
<evidence type="ECO:0000256" key="5">
    <source>
        <dbReference type="ARBA" id="ARBA00049880"/>
    </source>
</evidence>
<reference evidence="7 8" key="1">
    <citation type="submission" date="2019-08" db="EMBL/GenBank/DDBJ databases">
        <title>Deep-cultivation of Planctomycetes and their phenomic and genomic characterization uncovers novel biology.</title>
        <authorList>
            <person name="Wiegand S."/>
            <person name="Jogler M."/>
            <person name="Boedeker C."/>
            <person name="Pinto D."/>
            <person name="Vollmers J."/>
            <person name="Rivas-Marin E."/>
            <person name="Kohn T."/>
            <person name="Peeters S.H."/>
            <person name="Heuer A."/>
            <person name="Rast P."/>
            <person name="Oberbeckmann S."/>
            <person name="Bunk B."/>
            <person name="Jeske O."/>
            <person name="Meyerdierks A."/>
            <person name="Storesund J.E."/>
            <person name="Kallscheuer N."/>
            <person name="Luecker S."/>
            <person name="Lage O.M."/>
            <person name="Pohl T."/>
            <person name="Merkel B.J."/>
            <person name="Hornburger P."/>
            <person name="Mueller R.-W."/>
            <person name="Bruemmer F."/>
            <person name="Labrenz M."/>
            <person name="Spormann A.M."/>
            <person name="Op den Camp H."/>
            <person name="Overmann J."/>
            <person name="Amann R."/>
            <person name="Jetten M.S.M."/>
            <person name="Mascher T."/>
            <person name="Medema M.H."/>
            <person name="Devos D.P."/>
            <person name="Kaster A.-K."/>
            <person name="Ovreas L."/>
            <person name="Rohde M."/>
            <person name="Galperin M.Y."/>
            <person name="Jogler C."/>
        </authorList>
    </citation>
    <scope>NUCLEOTIDE SEQUENCE [LARGE SCALE GENOMIC DNA]</scope>
    <source>
        <strain evidence="7 8">OJF2</strain>
    </source>
</reference>
<protein>
    <submittedName>
        <fullName evidence="7">Acetyltransferase (GNAT) family protein</fullName>
    </submittedName>
</protein>
<dbReference type="KEGG" id="agv:OJF2_67350"/>
<name>A0A5B9WC85_9BACT</name>
<dbReference type="PANTHER" id="PTHR36449:SF1">
    <property type="entry name" value="ACETYLTRANSFERASE"/>
    <property type="match status" value="1"/>
</dbReference>
<keyword evidence="2" id="KW-1277">Toxin-antitoxin system</keyword>
<keyword evidence="4" id="KW-0012">Acyltransferase</keyword>
<organism evidence="7 8">
    <name type="scientific">Aquisphaera giovannonii</name>
    <dbReference type="NCBI Taxonomy" id="406548"/>
    <lineage>
        <taxon>Bacteria</taxon>
        <taxon>Pseudomonadati</taxon>
        <taxon>Planctomycetota</taxon>
        <taxon>Planctomycetia</taxon>
        <taxon>Isosphaerales</taxon>
        <taxon>Isosphaeraceae</taxon>
        <taxon>Aquisphaera</taxon>
    </lineage>
</organism>
<keyword evidence="3 7" id="KW-0808">Transferase</keyword>
<evidence type="ECO:0000256" key="4">
    <source>
        <dbReference type="ARBA" id="ARBA00023315"/>
    </source>
</evidence>
<dbReference type="InterPro" id="IPR000182">
    <property type="entry name" value="GNAT_dom"/>
</dbReference>
<feature type="domain" description="N-acetyltransferase" evidence="6">
    <location>
        <begin position="5"/>
        <end position="162"/>
    </location>
</feature>
<accession>A0A5B9WC85</accession>